<evidence type="ECO:0000313" key="3">
    <source>
        <dbReference type="Proteomes" id="UP000016931"/>
    </source>
</evidence>
<feature type="compositionally biased region" description="Basic and acidic residues" evidence="1">
    <location>
        <begin position="94"/>
        <end position="103"/>
    </location>
</feature>
<feature type="region of interest" description="Disordered" evidence="1">
    <location>
        <begin position="1"/>
        <end position="110"/>
    </location>
</feature>
<protein>
    <submittedName>
        <fullName evidence="2">Uncharacterized protein</fullName>
    </submittedName>
</protein>
<sequence length="110" mass="11618">MTQTVDSKSAVDYLNADSEPEPSTMTGPGTHFQNTFDPALKKDAPQLPDTAIAPAPASARDKLANTDSTMSTKQLQKAALEGDPNGLTGAGAVQKEKQQEGDHTAWSGRY</sequence>
<proteinExistence type="predicted"/>
<dbReference type="Proteomes" id="UP000016931">
    <property type="component" value="Unassembled WGS sequence"/>
</dbReference>
<name>M3B517_SPHMS</name>
<dbReference type="eggNOG" id="ENOG502R9BN">
    <property type="taxonomic scope" value="Eukaryota"/>
</dbReference>
<dbReference type="AlphaFoldDB" id="M3B517"/>
<dbReference type="RefSeq" id="XP_016762993.1">
    <property type="nucleotide sequence ID" value="XM_016907530.1"/>
</dbReference>
<reference evidence="2 3" key="1">
    <citation type="journal article" date="2012" name="PLoS Pathog.">
        <title>Diverse lifestyles and strategies of plant pathogenesis encoded in the genomes of eighteen Dothideomycetes fungi.</title>
        <authorList>
            <person name="Ohm R.A."/>
            <person name="Feau N."/>
            <person name="Henrissat B."/>
            <person name="Schoch C.L."/>
            <person name="Horwitz B.A."/>
            <person name="Barry K.W."/>
            <person name="Condon B.J."/>
            <person name="Copeland A.C."/>
            <person name="Dhillon B."/>
            <person name="Glaser F."/>
            <person name="Hesse C.N."/>
            <person name="Kosti I."/>
            <person name="LaButti K."/>
            <person name="Lindquist E.A."/>
            <person name="Lucas S."/>
            <person name="Salamov A.A."/>
            <person name="Bradshaw R.E."/>
            <person name="Ciuffetti L."/>
            <person name="Hamelin R.C."/>
            <person name="Kema G.H.J."/>
            <person name="Lawrence C."/>
            <person name="Scott J.A."/>
            <person name="Spatafora J.W."/>
            <person name="Turgeon B.G."/>
            <person name="de Wit P.J.G.M."/>
            <person name="Zhong S."/>
            <person name="Goodwin S.B."/>
            <person name="Grigoriev I.V."/>
        </authorList>
    </citation>
    <scope>NUCLEOTIDE SEQUENCE [LARGE SCALE GENOMIC DNA]</scope>
    <source>
        <strain evidence="2 3">SO2202</strain>
    </source>
</reference>
<dbReference type="GeneID" id="27904667"/>
<accession>M3B517</accession>
<dbReference type="EMBL" id="KB456261">
    <property type="protein sequence ID" value="EMF14872.1"/>
    <property type="molecule type" value="Genomic_DNA"/>
</dbReference>
<organism evidence="2 3">
    <name type="scientific">Sphaerulina musiva (strain SO2202)</name>
    <name type="common">Poplar stem canker fungus</name>
    <name type="synonym">Septoria musiva</name>
    <dbReference type="NCBI Taxonomy" id="692275"/>
    <lineage>
        <taxon>Eukaryota</taxon>
        <taxon>Fungi</taxon>
        <taxon>Dikarya</taxon>
        <taxon>Ascomycota</taxon>
        <taxon>Pezizomycotina</taxon>
        <taxon>Dothideomycetes</taxon>
        <taxon>Dothideomycetidae</taxon>
        <taxon>Mycosphaerellales</taxon>
        <taxon>Mycosphaerellaceae</taxon>
        <taxon>Sphaerulina</taxon>
    </lineage>
</organism>
<evidence type="ECO:0000313" key="2">
    <source>
        <dbReference type="EMBL" id="EMF14872.1"/>
    </source>
</evidence>
<dbReference type="OrthoDB" id="5389892at2759"/>
<dbReference type="OMA" id="ANTDSTM"/>
<keyword evidence="3" id="KW-1185">Reference proteome</keyword>
<dbReference type="HOGENOM" id="CLU_173506_0_0_1"/>
<feature type="compositionally biased region" description="Polar residues" evidence="1">
    <location>
        <begin position="21"/>
        <end position="36"/>
    </location>
</feature>
<evidence type="ECO:0000256" key="1">
    <source>
        <dbReference type="SAM" id="MobiDB-lite"/>
    </source>
</evidence>
<feature type="compositionally biased region" description="Polar residues" evidence="1">
    <location>
        <begin position="65"/>
        <end position="75"/>
    </location>
</feature>
<gene>
    <name evidence="2" type="ORF">SEPMUDRAFT_153829</name>
</gene>